<dbReference type="InterPro" id="IPR005467">
    <property type="entry name" value="His_kinase_dom"/>
</dbReference>
<dbReference type="OrthoDB" id="9767435at2"/>
<dbReference type="InterPro" id="IPR015955">
    <property type="entry name" value="Lactate_DH/Glyco_Ohase_4_C"/>
</dbReference>
<dbReference type="InterPro" id="IPR011495">
    <property type="entry name" value="Sig_transdc_His_kin_sub2_dim/P"/>
</dbReference>
<comment type="catalytic activity">
    <reaction evidence="1">
        <text>ATP + protein L-histidine = ADP + protein N-phospho-L-histidine.</text>
        <dbReference type="EC" id="2.7.13.3"/>
    </reaction>
</comment>
<keyword evidence="9" id="KW-0175">Coiled coil</keyword>
<evidence type="ECO:0000256" key="1">
    <source>
        <dbReference type="ARBA" id="ARBA00000085"/>
    </source>
</evidence>
<evidence type="ECO:0000256" key="3">
    <source>
        <dbReference type="ARBA" id="ARBA00022553"/>
    </source>
</evidence>
<dbReference type="PANTHER" id="PTHR41523">
    <property type="entry name" value="TWO-COMPONENT SYSTEM SENSOR PROTEIN"/>
    <property type="match status" value="1"/>
</dbReference>
<keyword evidence="4" id="KW-0808">Transferase</keyword>
<feature type="transmembrane region" description="Helical" evidence="10">
    <location>
        <begin position="551"/>
        <end position="571"/>
    </location>
</feature>
<dbReference type="Pfam" id="PF13581">
    <property type="entry name" value="HATPase_c_2"/>
    <property type="match status" value="1"/>
</dbReference>
<dbReference type="InterPro" id="IPR011990">
    <property type="entry name" value="TPR-like_helical_dom_sf"/>
</dbReference>
<dbReference type="PROSITE" id="PS50109">
    <property type="entry name" value="HIS_KIN"/>
    <property type="match status" value="1"/>
</dbReference>
<gene>
    <name evidence="12" type="ORF">HYN56_10685</name>
</gene>
<keyword evidence="5" id="KW-0547">Nucleotide-binding</keyword>
<dbReference type="Gene3D" id="1.25.40.10">
    <property type="entry name" value="Tetratricopeptide repeat domain"/>
    <property type="match status" value="3"/>
</dbReference>
<evidence type="ECO:0000259" key="11">
    <source>
        <dbReference type="PROSITE" id="PS50109"/>
    </source>
</evidence>
<feature type="repeat" description="TPR" evidence="8">
    <location>
        <begin position="311"/>
        <end position="344"/>
    </location>
</feature>
<dbReference type="PANTHER" id="PTHR41523:SF8">
    <property type="entry name" value="ETHYLENE RESPONSE SENSOR PROTEIN"/>
    <property type="match status" value="1"/>
</dbReference>
<accession>A0A2S1YKQ6</accession>
<evidence type="ECO:0000256" key="8">
    <source>
        <dbReference type="PROSITE-ProRule" id="PRU00339"/>
    </source>
</evidence>
<keyword evidence="10" id="KW-0812">Transmembrane</keyword>
<evidence type="ECO:0000313" key="12">
    <source>
        <dbReference type="EMBL" id="AWK04667.1"/>
    </source>
</evidence>
<keyword evidence="7" id="KW-0067">ATP-binding</keyword>
<feature type="domain" description="Histidine kinase" evidence="11">
    <location>
        <begin position="611"/>
        <end position="808"/>
    </location>
</feature>
<protein>
    <recommendedName>
        <fullName evidence="2">histidine kinase</fullName>
        <ecNumber evidence="2">2.7.13.3</ecNumber>
    </recommendedName>
</protein>
<feature type="coiled-coil region" evidence="9">
    <location>
        <begin position="513"/>
        <end position="540"/>
    </location>
</feature>
<keyword evidence="10" id="KW-0472">Membrane</keyword>
<dbReference type="SUPFAM" id="SSF48452">
    <property type="entry name" value="TPR-like"/>
    <property type="match status" value="2"/>
</dbReference>
<evidence type="ECO:0000256" key="9">
    <source>
        <dbReference type="SAM" id="Coils"/>
    </source>
</evidence>
<reference evidence="12 13" key="1">
    <citation type="submission" date="2018-05" db="EMBL/GenBank/DDBJ databases">
        <title>Genome sequencing of Flavobacterium sp. HYN0056.</title>
        <authorList>
            <person name="Yi H."/>
            <person name="Baek C."/>
        </authorList>
    </citation>
    <scope>NUCLEOTIDE SEQUENCE [LARGE SCALE GENOMIC DNA]</scope>
    <source>
        <strain evidence="12 13">HYN0056</strain>
    </source>
</reference>
<keyword evidence="3" id="KW-0597">Phosphoprotein</keyword>
<evidence type="ECO:0000256" key="2">
    <source>
        <dbReference type="ARBA" id="ARBA00012438"/>
    </source>
</evidence>
<evidence type="ECO:0000256" key="4">
    <source>
        <dbReference type="ARBA" id="ARBA00022679"/>
    </source>
</evidence>
<name>A0A2S1YKQ6_9FLAO</name>
<evidence type="ECO:0000256" key="10">
    <source>
        <dbReference type="SAM" id="Phobius"/>
    </source>
</evidence>
<keyword evidence="8" id="KW-0802">TPR repeat</keyword>
<dbReference type="InterPro" id="IPR003594">
    <property type="entry name" value="HATPase_dom"/>
</dbReference>
<dbReference type="GO" id="GO:0016616">
    <property type="term" value="F:oxidoreductase activity, acting on the CH-OH group of donors, NAD or NADP as acceptor"/>
    <property type="evidence" value="ECO:0007669"/>
    <property type="project" value="InterPro"/>
</dbReference>
<dbReference type="SMART" id="SM00387">
    <property type="entry name" value="HATPase_c"/>
    <property type="match status" value="1"/>
</dbReference>
<feature type="coiled-coil region" evidence="9">
    <location>
        <begin position="577"/>
        <end position="611"/>
    </location>
</feature>
<dbReference type="KEGG" id="fcr:HYN56_10685"/>
<dbReference type="RefSeq" id="WP_109192152.1">
    <property type="nucleotide sequence ID" value="NZ_CP029255.1"/>
</dbReference>
<dbReference type="EC" id="2.7.13.3" evidence="2"/>
<organism evidence="12 13">
    <name type="scientific">Flavobacterium crocinum</name>
    <dbReference type="NCBI Taxonomy" id="2183896"/>
    <lineage>
        <taxon>Bacteria</taxon>
        <taxon>Pseudomonadati</taxon>
        <taxon>Bacteroidota</taxon>
        <taxon>Flavobacteriia</taxon>
        <taxon>Flavobacteriales</taxon>
        <taxon>Flavobacteriaceae</taxon>
        <taxon>Flavobacterium</taxon>
    </lineage>
</organism>
<dbReference type="SUPFAM" id="SSF55874">
    <property type="entry name" value="ATPase domain of HSP90 chaperone/DNA topoisomerase II/histidine kinase"/>
    <property type="match status" value="1"/>
</dbReference>
<dbReference type="GO" id="GO:0005524">
    <property type="term" value="F:ATP binding"/>
    <property type="evidence" value="ECO:0007669"/>
    <property type="project" value="UniProtKB-KW"/>
</dbReference>
<dbReference type="InterPro" id="IPR036890">
    <property type="entry name" value="HATPase_C_sf"/>
</dbReference>
<dbReference type="Proteomes" id="UP000245250">
    <property type="component" value="Chromosome"/>
</dbReference>
<keyword evidence="13" id="KW-1185">Reference proteome</keyword>
<evidence type="ECO:0000256" key="7">
    <source>
        <dbReference type="ARBA" id="ARBA00022840"/>
    </source>
</evidence>
<dbReference type="Gene3D" id="3.30.565.10">
    <property type="entry name" value="Histidine kinase-like ATPase, C-terminal domain"/>
    <property type="match status" value="1"/>
</dbReference>
<evidence type="ECO:0000256" key="6">
    <source>
        <dbReference type="ARBA" id="ARBA00022777"/>
    </source>
</evidence>
<dbReference type="EMBL" id="CP029255">
    <property type="protein sequence ID" value="AWK04667.1"/>
    <property type="molecule type" value="Genomic_DNA"/>
</dbReference>
<dbReference type="SUPFAM" id="SSF56327">
    <property type="entry name" value="LDH C-terminal domain-like"/>
    <property type="match status" value="1"/>
</dbReference>
<evidence type="ECO:0000256" key="5">
    <source>
        <dbReference type="ARBA" id="ARBA00022741"/>
    </source>
</evidence>
<dbReference type="PROSITE" id="PS50005">
    <property type="entry name" value="TPR"/>
    <property type="match status" value="1"/>
</dbReference>
<sequence length="813" mass="93581">MKRIISCLILLISYISFGQLSPAVAKYDLPKKRLLIQACSMYLFNANQGAIDVDSSVVLACKAYKFPLSLAYDEGFNNGFYFIGKDLIEKEDINSVKKLLPKAINENRILLLLQLGNFYLFKPGTKPEDLQNAKNYIVDAVRTSKQLKNKRWQQQSLILLGKYYFQANNQPEGKKVFLQVIAECRKQNDKKALAEALDAYGTLLFNLDPEKEKILQEVISLYASLKLEEKRIENYMKITTIYFWGGKINEAKKRLYQNLIDLRKIGFEHQQYAETTISYIEANQFNLKSSLYYAQKSVQRIEDTKDYTFADIFYMRLAMVYLGTGHFDDAMKLAQKSIEYGKDNIVNSGSWYKSFITSAASLSIRGQNKEAITYINSIIKTYPPKNTFDQMLVAFALGNCNWELKDYAKAEKYFLEMDSYASKLDSPETFRDVANCYSAIAAFYAGRKNLEKATYYSNKVIGLSNKYDKSYNSQTLMTALYRIDSLKGDFRSALSNYKIFKKLSDSLYSISKNKQIEELKIQYETQNQEHEIKLLNQESNLKGVALKKSKMLNSVSIWSLVLLLATVGLLYNRYRLKQRNNVKLEIKEKEISKANSELRHLLDEKEWLLKEIHHRVKNNLQTVISLLNSQSAYLENDMALSAIKNSQHRIHSMSLIHQKLYNSENISTINMPNYIKELVEYLRESFSLGQRIRFEVKIDPLELDVAQAVPLGLILNEAITNSIKYAFPDDRTGMIYITLEAKDEKQYVLTISDNGIGFDPNLNDKKANSFGMSLIRGLSDDIDGKLMMENDNGTILKIEFSQEFPLNPKRKSI</sequence>
<dbReference type="AlphaFoldDB" id="A0A2S1YKQ6"/>
<keyword evidence="6" id="KW-0418">Kinase</keyword>
<dbReference type="InterPro" id="IPR019734">
    <property type="entry name" value="TPR_rpt"/>
</dbReference>
<dbReference type="Pfam" id="PF07568">
    <property type="entry name" value="HisKA_2"/>
    <property type="match status" value="1"/>
</dbReference>
<proteinExistence type="predicted"/>
<evidence type="ECO:0000313" key="13">
    <source>
        <dbReference type="Proteomes" id="UP000245250"/>
    </source>
</evidence>
<dbReference type="Gene3D" id="3.30.450.20">
    <property type="entry name" value="PAS domain"/>
    <property type="match status" value="1"/>
</dbReference>
<keyword evidence="10" id="KW-1133">Transmembrane helix</keyword>
<dbReference type="GO" id="GO:0004673">
    <property type="term" value="F:protein histidine kinase activity"/>
    <property type="evidence" value="ECO:0007669"/>
    <property type="project" value="UniProtKB-EC"/>
</dbReference>